<name>A0A1G6RHM8_9PROT</name>
<proteinExistence type="predicted"/>
<dbReference type="InterPro" id="IPR001638">
    <property type="entry name" value="Solute-binding_3/MltF_N"/>
</dbReference>
<reference evidence="4 5" key="1">
    <citation type="submission" date="2016-10" db="EMBL/GenBank/DDBJ databases">
        <authorList>
            <person name="de Groot N.N."/>
        </authorList>
    </citation>
    <scope>NUCLEOTIDE SEQUENCE [LARGE SCALE GENOMIC DNA]</scope>
    <source>
        <strain evidence="4 5">CPCC 100156</strain>
    </source>
</reference>
<keyword evidence="1 2" id="KW-0732">Signal</keyword>
<keyword evidence="5" id="KW-1185">Reference proteome</keyword>
<feature type="chain" id="PRO_5011506218" evidence="2">
    <location>
        <begin position="22"/>
        <end position="288"/>
    </location>
</feature>
<dbReference type="SUPFAM" id="SSF53850">
    <property type="entry name" value="Periplasmic binding protein-like II"/>
    <property type="match status" value="1"/>
</dbReference>
<protein>
    <submittedName>
        <fullName evidence="4">Amino acid ABC transporter substrate-binding protein, PAAT family</fullName>
    </submittedName>
</protein>
<dbReference type="EMBL" id="FMZX01000004">
    <property type="protein sequence ID" value="SDD03844.1"/>
    <property type="molecule type" value="Genomic_DNA"/>
</dbReference>
<sequence length="288" mass="31130">MIRPVLAALLGAGLFATPVLAQTTVGPANTSQPPLRCAVDGTFAPHAFPSLQGGVQGFQVDLFAEVAKRLNRQLVVDSASFSGLIPAMNAGRYDFLCAPVTVTQERAQSLLFTEGYLWTELQFGIKRGATPIRSEEELRGKTISVNKGTPYEQWVRNNAERLGLTLLAFDTQPDAVQAVLQGRAYANLSGNTVIKYSASRTPQFIADFVLPGTRFHWATPVRQDNTAMRAQLEEAIECLKKDGTVARLSEKWFGAAPKEEDAERVAFPGYGPPGLPGYDATPSRAACG</sequence>
<dbReference type="Proteomes" id="UP000198925">
    <property type="component" value="Unassembled WGS sequence"/>
</dbReference>
<organism evidence="4 5">
    <name type="scientific">Belnapia rosea</name>
    <dbReference type="NCBI Taxonomy" id="938405"/>
    <lineage>
        <taxon>Bacteria</taxon>
        <taxon>Pseudomonadati</taxon>
        <taxon>Pseudomonadota</taxon>
        <taxon>Alphaproteobacteria</taxon>
        <taxon>Acetobacterales</taxon>
        <taxon>Roseomonadaceae</taxon>
        <taxon>Belnapia</taxon>
    </lineage>
</organism>
<evidence type="ECO:0000259" key="3">
    <source>
        <dbReference type="SMART" id="SM00062"/>
    </source>
</evidence>
<gene>
    <name evidence="4" type="ORF">SAMN04487779_10049</name>
</gene>
<dbReference type="SMART" id="SM00062">
    <property type="entry name" value="PBPb"/>
    <property type="match status" value="1"/>
</dbReference>
<dbReference type="RefSeq" id="WP_090662901.1">
    <property type="nucleotide sequence ID" value="NZ_FMZX01000004.1"/>
</dbReference>
<feature type="domain" description="Solute-binding protein family 3/N-terminal" evidence="3">
    <location>
        <begin position="34"/>
        <end position="256"/>
    </location>
</feature>
<dbReference type="STRING" id="938405.SAMN02927895_05064"/>
<dbReference type="Gene3D" id="3.40.190.10">
    <property type="entry name" value="Periplasmic binding protein-like II"/>
    <property type="match status" value="2"/>
</dbReference>
<dbReference type="AlphaFoldDB" id="A0A1G6RHM8"/>
<dbReference type="PANTHER" id="PTHR35936:SF17">
    <property type="entry name" value="ARGININE-BINDING EXTRACELLULAR PROTEIN ARTP"/>
    <property type="match status" value="1"/>
</dbReference>
<feature type="signal peptide" evidence="2">
    <location>
        <begin position="1"/>
        <end position="21"/>
    </location>
</feature>
<evidence type="ECO:0000256" key="1">
    <source>
        <dbReference type="ARBA" id="ARBA00022729"/>
    </source>
</evidence>
<dbReference type="Pfam" id="PF00497">
    <property type="entry name" value="SBP_bac_3"/>
    <property type="match status" value="1"/>
</dbReference>
<accession>A0A1G6RHM8</accession>
<evidence type="ECO:0000313" key="5">
    <source>
        <dbReference type="Proteomes" id="UP000198925"/>
    </source>
</evidence>
<dbReference type="PANTHER" id="PTHR35936">
    <property type="entry name" value="MEMBRANE-BOUND LYTIC MUREIN TRANSGLYCOSYLASE F"/>
    <property type="match status" value="1"/>
</dbReference>
<evidence type="ECO:0000313" key="4">
    <source>
        <dbReference type="EMBL" id="SDD03844.1"/>
    </source>
</evidence>
<evidence type="ECO:0000256" key="2">
    <source>
        <dbReference type="SAM" id="SignalP"/>
    </source>
</evidence>